<evidence type="ECO:0000256" key="6">
    <source>
        <dbReference type="ARBA" id="ARBA00029745"/>
    </source>
</evidence>
<evidence type="ECO:0000256" key="10">
    <source>
        <dbReference type="ARBA" id="ARBA00049878"/>
    </source>
</evidence>
<dbReference type="OrthoDB" id="9786032at2"/>
<dbReference type="EC" id="2.8.1.12" evidence="3"/>
<sequence>MDISATIAELKKDKEFAANVGMILIHNGTVRGWSRGDHASVQKMEVHSDQDKIEQIRREVEASEGIYRVVVEARSGVMEPGDDVLFLIVAGDIRENVKPALALLLDRIKAEAVTKKEYKG</sequence>
<evidence type="ECO:0000256" key="9">
    <source>
        <dbReference type="ARBA" id="ARBA00032474"/>
    </source>
</evidence>
<comment type="pathway">
    <text evidence="1">Cofactor biosynthesis; molybdopterin biosynthesis.</text>
</comment>
<dbReference type="GO" id="GO:0030366">
    <property type="term" value="F:molybdopterin synthase activity"/>
    <property type="evidence" value="ECO:0007669"/>
    <property type="project" value="UniProtKB-EC"/>
</dbReference>
<dbReference type="KEGG" id="gtl:EP073_08665"/>
<evidence type="ECO:0000313" key="11">
    <source>
        <dbReference type="EMBL" id="QAR33470.1"/>
    </source>
</evidence>
<dbReference type="Pfam" id="PF02391">
    <property type="entry name" value="MoaE"/>
    <property type="match status" value="1"/>
</dbReference>
<proteinExistence type="inferred from homology"/>
<dbReference type="Gene3D" id="3.90.1170.40">
    <property type="entry name" value="Molybdopterin biosynthesis MoaE subunit"/>
    <property type="match status" value="1"/>
</dbReference>
<evidence type="ECO:0000256" key="8">
    <source>
        <dbReference type="ARBA" id="ARBA00030781"/>
    </source>
</evidence>
<dbReference type="RefSeq" id="WP_128466756.1">
    <property type="nucleotide sequence ID" value="NZ_CP035108.1"/>
</dbReference>
<gene>
    <name evidence="11" type="ORF">EP073_08665</name>
</gene>
<accession>A0A3R5XXY6</accession>
<organism evidence="11 12">
    <name type="scientific">Geovibrio thiophilus</name>
    <dbReference type="NCBI Taxonomy" id="139438"/>
    <lineage>
        <taxon>Bacteria</taxon>
        <taxon>Pseudomonadati</taxon>
        <taxon>Deferribacterota</taxon>
        <taxon>Deferribacteres</taxon>
        <taxon>Deferribacterales</taxon>
        <taxon>Geovibrionaceae</taxon>
        <taxon>Geovibrio</taxon>
    </lineage>
</organism>
<dbReference type="InterPro" id="IPR003448">
    <property type="entry name" value="Mopterin_biosynth_MoaE"/>
</dbReference>
<evidence type="ECO:0000256" key="1">
    <source>
        <dbReference type="ARBA" id="ARBA00005046"/>
    </source>
</evidence>
<reference evidence="11 12" key="1">
    <citation type="submission" date="2019-01" db="EMBL/GenBank/DDBJ databases">
        <title>Geovibrio thiophilus DSM 11263, complete genome.</title>
        <authorList>
            <person name="Spring S."/>
            <person name="Bunk B."/>
            <person name="Sproer C."/>
        </authorList>
    </citation>
    <scope>NUCLEOTIDE SEQUENCE [LARGE SCALE GENOMIC DNA]</scope>
    <source>
        <strain evidence="11 12">DSM 11263</strain>
    </source>
</reference>
<dbReference type="SUPFAM" id="SSF54690">
    <property type="entry name" value="Molybdopterin synthase subunit MoaE"/>
    <property type="match status" value="1"/>
</dbReference>
<evidence type="ECO:0000256" key="5">
    <source>
        <dbReference type="ARBA" id="ARBA00026066"/>
    </source>
</evidence>
<evidence type="ECO:0000256" key="2">
    <source>
        <dbReference type="ARBA" id="ARBA00005426"/>
    </source>
</evidence>
<comment type="catalytic activity">
    <reaction evidence="10">
        <text>2 [molybdopterin-synthase sulfur-carrier protein]-C-terminal-Gly-aminoethanethioate + cyclic pyranopterin phosphate + H2O = molybdopterin + 2 [molybdopterin-synthase sulfur-carrier protein]-C-terminal Gly-Gly + 2 H(+)</text>
        <dbReference type="Rhea" id="RHEA:26333"/>
        <dbReference type="Rhea" id="RHEA-COMP:12202"/>
        <dbReference type="Rhea" id="RHEA-COMP:19907"/>
        <dbReference type="ChEBI" id="CHEBI:15377"/>
        <dbReference type="ChEBI" id="CHEBI:15378"/>
        <dbReference type="ChEBI" id="CHEBI:58698"/>
        <dbReference type="ChEBI" id="CHEBI:59648"/>
        <dbReference type="ChEBI" id="CHEBI:90778"/>
        <dbReference type="ChEBI" id="CHEBI:232372"/>
        <dbReference type="EC" id="2.8.1.12"/>
    </reaction>
</comment>
<evidence type="ECO:0000256" key="3">
    <source>
        <dbReference type="ARBA" id="ARBA00011950"/>
    </source>
</evidence>
<keyword evidence="12" id="KW-1185">Reference proteome</keyword>
<dbReference type="InterPro" id="IPR036563">
    <property type="entry name" value="MoaE_sf"/>
</dbReference>
<evidence type="ECO:0000256" key="7">
    <source>
        <dbReference type="ARBA" id="ARBA00030407"/>
    </source>
</evidence>
<dbReference type="AlphaFoldDB" id="A0A3R5XXY6"/>
<evidence type="ECO:0000256" key="4">
    <source>
        <dbReference type="ARBA" id="ARBA00013858"/>
    </source>
</evidence>
<comment type="subunit">
    <text evidence="5">Heterotetramer of 2 MoaD subunits and 2 MoaE subunits. Also stable as homodimer. The enzyme changes between these two forms during catalysis.</text>
</comment>
<dbReference type="Proteomes" id="UP000287502">
    <property type="component" value="Chromosome"/>
</dbReference>
<evidence type="ECO:0000313" key="12">
    <source>
        <dbReference type="Proteomes" id="UP000287502"/>
    </source>
</evidence>
<name>A0A3R5XXY6_9BACT</name>
<dbReference type="GO" id="GO:0006777">
    <property type="term" value="P:Mo-molybdopterin cofactor biosynthetic process"/>
    <property type="evidence" value="ECO:0007669"/>
    <property type="project" value="InterPro"/>
</dbReference>
<dbReference type="EMBL" id="CP035108">
    <property type="protein sequence ID" value="QAR33470.1"/>
    <property type="molecule type" value="Genomic_DNA"/>
</dbReference>
<protein>
    <recommendedName>
        <fullName evidence="4">Molybdopterin synthase catalytic subunit</fullName>
        <ecNumber evidence="3">2.8.1.12</ecNumber>
    </recommendedName>
    <alternativeName>
        <fullName evidence="8">MPT synthase subunit 2</fullName>
    </alternativeName>
    <alternativeName>
        <fullName evidence="6">Molybdenum cofactor biosynthesis protein E</fullName>
    </alternativeName>
    <alternativeName>
        <fullName evidence="7">Molybdopterin-converting factor large subunit</fullName>
    </alternativeName>
    <alternativeName>
        <fullName evidence="9">Molybdopterin-converting factor subunit 2</fullName>
    </alternativeName>
</protein>
<comment type="similarity">
    <text evidence="2">Belongs to the MoaE family.</text>
</comment>